<dbReference type="Pfam" id="PF13115">
    <property type="entry name" value="YtkA"/>
    <property type="match status" value="1"/>
</dbReference>
<dbReference type="InterPro" id="IPR013783">
    <property type="entry name" value="Ig-like_fold"/>
</dbReference>
<evidence type="ECO:0000313" key="3">
    <source>
        <dbReference type="EMBL" id="CAH2715341.1"/>
    </source>
</evidence>
<keyword evidence="1" id="KW-0732">Signal</keyword>
<dbReference type="InterPro" id="IPR032693">
    <property type="entry name" value="YtkA-like_dom"/>
</dbReference>
<accession>A0ABN8KSH5</accession>
<dbReference type="PROSITE" id="PS51257">
    <property type="entry name" value="PROKAR_LIPOPROTEIN"/>
    <property type="match status" value="1"/>
</dbReference>
<gene>
    <name evidence="3" type="ORF">BACCIP111895_02525</name>
</gene>
<evidence type="ECO:0000256" key="1">
    <source>
        <dbReference type="SAM" id="SignalP"/>
    </source>
</evidence>
<dbReference type="Proteomes" id="UP000838308">
    <property type="component" value="Unassembled WGS sequence"/>
</dbReference>
<keyword evidence="4" id="KW-1185">Reference proteome</keyword>
<name>A0ABN8KSH5_9BACI</name>
<dbReference type="RefSeq" id="WP_248735620.1">
    <property type="nucleotide sequence ID" value="NZ_CALBWS010000015.1"/>
</dbReference>
<evidence type="ECO:0000313" key="4">
    <source>
        <dbReference type="Proteomes" id="UP000838308"/>
    </source>
</evidence>
<feature type="signal peptide" evidence="1">
    <location>
        <begin position="1"/>
        <end position="19"/>
    </location>
</feature>
<reference evidence="3" key="1">
    <citation type="submission" date="2022-04" db="EMBL/GenBank/DDBJ databases">
        <authorList>
            <person name="Criscuolo A."/>
        </authorList>
    </citation>
    <scope>NUCLEOTIDE SEQUENCE</scope>
    <source>
        <strain evidence="3">CIP111895</strain>
    </source>
</reference>
<proteinExistence type="predicted"/>
<evidence type="ECO:0000259" key="2">
    <source>
        <dbReference type="Pfam" id="PF13115"/>
    </source>
</evidence>
<feature type="chain" id="PRO_5046613844" description="YtkA-like domain-containing protein" evidence="1">
    <location>
        <begin position="20"/>
        <end position="122"/>
    </location>
</feature>
<feature type="domain" description="YtkA-like" evidence="2">
    <location>
        <begin position="21"/>
        <end position="100"/>
    </location>
</feature>
<comment type="caution">
    <text evidence="3">The sequence shown here is derived from an EMBL/GenBank/DDBJ whole genome shotgun (WGS) entry which is preliminary data.</text>
</comment>
<dbReference type="EMBL" id="CALBWS010000015">
    <property type="protein sequence ID" value="CAH2715341.1"/>
    <property type="molecule type" value="Genomic_DNA"/>
</dbReference>
<sequence length="122" mass="13454">MKRLTVFVVSMLLIFIAGCGSDQLKVNLITPKTYTPGQVSPIKIKIFDDKGKPVKDANVSVEFDMQGMTMIPVSMTAKEIEDGVYIGNANLQMEGDYTAAIKVDKNGGKYEQEKRFSIVVSQ</sequence>
<dbReference type="Gene3D" id="2.60.40.10">
    <property type="entry name" value="Immunoglobulins"/>
    <property type="match status" value="1"/>
</dbReference>
<organism evidence="3 4">
    <name type="scientific">Neobacillus rhizosphaerae</name>
    <dbReference type="NCBI Taxonomy" id="2880965"/>
    <lineage>
        <taxon>Bacteria</taxon>
        <taxon>Bacillati</taxon>
        <taxon>Bacillota</taxon>
        <taxon>Bacilli</taxon>
        <taxon>Bacillales</taxon>
        <taxon>Bacillaceae</taxon>
        <taxon>Neobacillus</taxon>
    </lineage>
</organism>
<protein>
    <recommendedName>
        <fullName evidence="2">YtkA-like domain-containing protein</fullName>
    </recommendedName>
</protein>